<reference evidence="1 2" key="1">
    <citation type="submission" date="2019-04" db="EMBL/GenBank/DDBJ databases">
        <title>Bacillus sediminilitoris sp. nov., isolated from a tidal flat sediment on the East China Sea.</title>
        <authorList>
            <person name="Wei Y."/>
            <person name="Mao H."/>
            <person name="Fang J."/>
        </authorList>
    </citation>
    <scope>NUCLEOTIDE SEQUENCE [LARGE SCALE GENOMIC DNA]</scope>
    <source>
        <strain evidence="1 2">DSL-17</strain>
    </source>
</reference>
<evidence type="ECO:0000313" key="2">
    <source>
        <dbReference type="Proteomes" id="UP000310334"/>
    </source>
</evidence>
<dbReference type="RefSeq" id="WP_136352266.1">
    <property type="nucleotide sequence ID" value="NZ_CP046266.1"/>
</dbReference>
<dbReference type="EMBL" id="SSNT01000004">
    <property type="protein sequence ID" value="THF81430.1"/>
    <property type="molecule type" value="Genomic_DNA"/>
</dbReference>
<protein>
    <submittedName>
        <fullName evidence="1">Uncharacterized protein</fullName>
    </submittedName>
</protein>
<sequence>MLPDKLLPVLNGSIDLETMISQLQSQVEERVNHWYHEHGHSLSLVSQYVTLAILKEVPEKTFMEASTLMAQHLQPLWIQGNEQAFLTDGERLNILHAERLTKKTNTDIGYMDA</sequence>
<evidence type="ECO:0000313" key="1">
    <source>
        <dbReference type="EMBL" id="THF81430.1"/>
    </source>
</evidence>
<organism evidence="1 2">
    <name type="scientific">Metabacillus sediminilitoris</name>
    <dbReference type="NCBI Taxonomy" id="2567941"/>
    <lineage>
        <taxon>Bacteria</taxon>
        <taxon>Bacillati</taxon>
        <taxon>Bacillota</taxon>
        <taxon>Bacilli</taxon>
        <taxon>Bacillales</taxon>
        <taxon>Bacillaceae</taxon>
        <taxon>Metabacillus</taxon>
    </lineage>
</organism>
<dbReference type="Proteomes" id="UP000310334">
    <property type="component" value="Unassembled WGS sequence"/>
</dbReference>
<keyword evidence="2" id="KW-1185">Reference proteome</keyword>
<name>A0A4S4C1B4_9BACI</name>
<dbReference type="AlphaFoldDB" id="A0A4S4C1B4"/>
<proteinExistence type="predicted"/>
<gene>
    <name evidence="1" type="ORF">E6W99_05840</name>
</gene>
<comment type="caution">
    <text evidence="1">The sequence shown here is derived from an EMBL/GenBank/DDBJ whole genome shotgun (WGS) entry which is preliminary data.</text>
</comment>
<accession>A0A4S4C1B4</accession>